<feature type="transmembrane region" description="Helical" evidence="1">
    <location>
        <begin position="41"/>
        <end position="60"/>
    </location>
</feature>
<feature type="transmembrane region" description="Helical" evidence="1">
    <location>
        <begin position="67"/>
        <end position="85"/>
    </location>
</feature>
<sequence>MLTLNKFRAFMGLILCLIAGFCPFLKVPIKGNWNLYQSDPRLFLITYTIIALGVIALFVRKAGFFKFTAWVHLIWFVLAAAAVWFKSNNYFNFGIADRLLAKTIHYQWGWIVWLVGVLFLIMSVQRGRNLGNKVPPEMPRV</sequence>
<feature type="transmembrane region" description="Helical" evidence="1">
    <location>
        <begin position="105"/>
        <end position="124"/>
    </location>
</feature>
<gene>
    <name evidence="2" type="ORF">C7T94_17940</name>
</gene>
<feature type="transmembrane region" description="Helical" evidence="1">
    <location>
        <begin position="7"/>
        <end position="29"/>
    </location>
</feature>
<proteinExistence type="predicted"/>
<accession>A0A2T3HH50</accession>
<dbReference type="AlphaFoldDB" id="A0A2T3HH50"/>
<keyword evidence="1" id="KW-0812">Transmembrane</keyword>
<comment type="caution">
    <text evidence="2">The sequence shown here is derived from an EMBL/GenBank/DDBJ whole genome shotgun (WGS) entry which is preliminary data.</text>
</comment>
<protein>
    <submittedName>
        <fullName evidence="2">Uncharacterized protein</fullName>
    </submittedName>
</protein>
<evidence type="ECO:0000313" key="2">
    <source>
        <dbReference type="EMBL" id="PST81752.1"/>
    </source>
</evidence>
<evidence type="ECO:0000256" key="1">
    <source>
        <dbReference type="SAM" id="Phobius"/>
    </source>
</evidence>
<dbReference type="EMBL" id="PYLS01000008">
    <property type="protein sequence ID" value="PST81752.1"/>
    <property type="molecule type" value="Genomic_DNA"/>
</dbReference>
<dbReference type="OrthoDB" id="799709at2"/>
<evidence type="ECO:0000313" key="3">
    <source>
        <dbReference type="Proteomes" id="UP000240912"/>
    </source>
</evidence>
<organism evidence="2 3">
    <name type="scientific">Pedobacter yulinensis</name>
    <dbReference type="NCBI Taxonomy" id="2126353"/>
    <lineage>
        <taxon>Bacteria</taxon>
        <taxon>Pseudomonadati</taxon>
        <taxon>Bacteroidota</taxon>
        <taxon>Sphingobacteriia</taxon>
        <taxon>Sphingobacteriales</taxon>
        <taxon>Sphingobacteriaceae</taxon>
        <taxon>Pedobacter</taxon>
    </lineage>
</organism>
<keyword evidence="1" id="KW-0472">Membrane</keyword>
<keyword evidence="3" id="KW-1185">Reference proteome</keyword>
<dbReference type="Proteomes" id="UP000240912">
    <property type="component" value="Unassembled WGS sequence"/>
</dbReference>
<reference evidence="2 3" key="1">
    <citation type="submission" date="2018-03" db="EMBL/GenBank/DDBJ databases">
        <authorList>
            <person name="Keele B.F."/>
        </authorList>
    </citation>
    <scope>NUCLEOTIDE SEQUENCE [LARGE SCALE GENOMIC DNA]</scope>
    <source>
        <strain evidence="2 3">YL28-9</strain>
    </source>
</reference>
<dbReference type="RefSeq" id="WP_107217253.1">
    <property type="nucleotide sequence ID" value="NZ_KZ686272.1"/>
</dbReference>
<keyword evidence="1" id="KW-1133">Transmembrane helix</keyword>
<name>A0A2T3HH50_9SPHI</name>